<dbReference type="CDD" id="cd16412">
    <property type="entry name" value="dndB"/>
    <property type="match status" value="1"/>
</dbReference>
<name>C0CT98_9FIRM</name>
<reference evidence="2 3" key="1">
    <citation type="submission" date="2009-02" db="EMBL/GenBank/DDBJ databases">
        <title>Draft genome sequence of Clostridium asparagiforme (DSM 15981).</title>
        <authorList>
            <person name="Sudarsanam P."/>
            <person name="Ley R."/>
            <person name="Guruge J."/>
            <person name="Turnbaugh P.J."/>
            <person name="Mahowald M."/>
            <person name="Liep D."/>
            <person name="Gordon J."/>
        </authorList>
    </citation>
    <scope>NUCLEOTIDE SEQUENCE [LARGE SCALE GENOMIC DNA]</scope>
    <source>
        <strain evidence="2 3">DSM 15981</strain>
    </source>
</reference>
<comment type="caution">
    <text evidence="2">The sequence shown here is derived from an EMBL/GenBank/DDBJ whole genome shotgun (WGS) entry which is preliminary data.</text>
</comment>
<dbReference type="InterPro" id="IPR017642">
    <property type="entry name" value="DNA_S_mod_DndB"/>
</dbReference>
<organism evidence="2 3">
    <name type="scientific">[Clostridium] asparagiforme DSM 15981</name>
    <dbReference type="NCBI Taxonomy" id="518636"/>
    <lineage>
        <taxon>Bacteria</taxon>
        <taxon>Bacillati</taxon>
        <taxon>Bacillota</taxon>
        <taxon>Clostridia</taxon>
        <taxon>Lachnospirales</taxon>
        <taxon>Lachnospiraceae</taxon>
        <taxon>Enterocloster</taxon>
    </lineage>
</organism>
<keyword evidence="3" id="KW-1185">Reference proteome</keyword>
<feature type="compositionally biased region" description="Basic residues" evidence="1">
    <location>
        <begin position="342"/>
        <end position="356"/>
    </location>
</feature>
<feature type="region of interest" description="Disordered" evidence="1">
    <location>
        <begin position="333"/>
        <end position="356"/>
    </location>
</feature>
<dbReference type="AlphaFoldDB" id="C0CT98"/>
<proteinExistence type="predicted"/>
<dbReference type="Proteomes" id="UP000004756">
    <property type="component" value="Unassembled WGS sequence"/>
</dbReference>
<evidence type="ECO:0000313" key="2">
    <source>
        <dbReference type="EMBL" id="EEG57695.1"/>
    </source>
</evidence>
<dbReference type="NCBIfam" id="TIGR03187">
    <property type="entry name" value="DGQHR"/>
    <property type="match status" value="1"/>
</dbReference>
<dbReference type="NCBIfam" id="TIGR03233">
    <property type="entry name" value="DNA_S_dndB"/>
    <property type="match status" value="1"/>
</dbReference>
<dbReference type="Pfam" id="PF14072">
    <property type="entry name" value="DndB"/>
    <property type="match status" value="1"/>
</dbReference>
<evidence type="ECO:0000313" key="3">
    <source>
        <dbReference type="Proteomes" id="UP000004756"/>
    </source>
</evidence>
<evidence type="ECO:0000256" key="1">
    <source>
        <dbReference type="SAM" id="MobiDB-lite"/>
    </source>
</evidence>
<dbReference type="EMBL" id="ACCJ01000012">
    <property type="protein sequence ID" value="EEG57695.1"/>
    <property type="molecule type" value="Genomic_DNA"/>
</dbReference>
<protein>
    <submittedName>
        <fullName evidence="2">DNA sulfur modification protein DndB</fullName>
    </submittedName>
</protein>
<accession>C0CT98</accession>
<dbReference type="HOGENOM" id="CLU_036711_1_0_9"/>
<gene>
    <name evidence="2" type="primary">dndB</name>
    <name evidence="2" type="ORF">CLOSTASPAR_00196</name>
</gene>
<sequence length="356" mass="41603">MQANREYYIAMVPMKLLKRLFAEEYSDYLSPEYRAQRLLNEFRIPEMKNYIVKNRNNYVFSALAASIDGSIQFRASKMSDAVGILQIDMDAVFLINDGQHRKAAIEAALQEDESLGEETISIVFYKDEGLERSQQMFADLNKHAMKPSNSLSTLYDSRDQLAVATKNVVNEVEFFHRFTDKERDILGKNSSKLFTLSNIYRANMKLLRKKNCSSEDEMFMVQYWQTVSDNILEWQEVLHKDISKKELREGYIVTLAIVLNSLGRLGSYFYEHLDVDMKEALARLRGIDWSRANNKNWKGRIIREDGKIMSNEQAVILTCNKIKELTGVPLSQEENNKEQMFKRSHHEFKTRRRKDL</sequence>
<dbReference type="InterPro" id="IPR017601">
    <property type="entry name" value="DGQHR-contain_dom"/>
</dbReference>